<protein>
    <recommendedName>
        <fullName evidence="1">SnoaL-like domain-containing protein</fullName>
    </recommendedName>
</protein>
<evidence type="ECO:0000259" key="1">
    <source>
        <dbReference type="Pfam" id="PF12680"/>
    </source>
</evidence>
<dbReference type="Proteomes" id="UP000235786">
    <property type="component" value="Unassembled WGS sequence"/>
</dbReference>
<reference evidence="2 3" key="1">
    <citation type="submission" date="2016-04" db="EMBL/GenBank/DDBJ databases">
        <title>A degradative enzymes factory behind the ericoid mycorrhizal symbiosis.</title>
        <authorList>
            <consortium name="DOE Joint Genome Institute"/>
            <person name="Martino E."/>
            <person name="Morin E."/>
            <person name="Grelet G."/>
            <person name="Kuo A."/>
            <person name="Kohler A."/>
            <person name="Daghino S."/>
            <person name="Barry K."/>
            <person name="Choi C."/>
            <person name="Cichocki N."/>
            <person name="Clum A."/>
            <person name="Copeland A."/>
            <person name="Hainaut M."/>
            <person name="Haridas S."/>
            <person name="Labutti K."/>
            <person name="Lindquist E."/>
            <person name="Lipzen A."/>
            <person name="Khouja H.-R."/>
            <person name="Murat C."/>
            <person name="Ohm R."/>
            <person name="Olson A."/>
            <person name="Spatafora J."/>
            <person name="Veneault-Fourrey C."/>
            <person name="Henrissat B."/>
            <person name="Grigoriev I."/>
            <person name="Martin F."/>
            <person name="Perotto S."/>
        </authorList>
    </citation>
    <scope>NUCLEOTIDE SEQUENCE [LARGE SCALE GENOMIC DNA]</scope>
    <source>
        <strain evidence="2 3">F</strain>
    </source>
</reference>
<proteinExistence type="predicted"/>
<dbReference type="Pfam" id="PF12680">
    <property type="entry name" value="SnoaL_2"/>
    <property type="match status" value="1"/>
</dbReference>
<dbReference type="OrthoDB" id="5305593at2759"/>
<accession>A0A2J6R6Y1</accession>
<evidence type="ECO:0000313" key="2">
    <source>
        <dbReference type="EMBL" id="PMD34270.1"/>
    </source>
</evidence>
<dbReference type="InterPro" id="IPR037401">
    <property type="entry name" value="SnoaL-like"/>
</dbReference>
<sequence>MATHPDEAHIKARQEKYRQAINSGSIDEAMSFFSEDVHFSDFGVGQVNLTKPQLHAYFTNMIEACDNLNMTTVSINGHKSCTSWEWNITFNYVKKMEEVASDKELGNLEVGGGLLKMVGVSVTWWNDEDKIIRNHDYAKLVENFYGR</sequence>
<dbReference type="InterPro" id="IPR032710">
    <property type="entry name" value="NTF2-like_dom_sf"/>
</dbReference>
<organism evidence="2 3">
    <name type="scientific">Hyaloscypha variabilis (strain UAMH 11265 / GT02V1 / F)</name>
    <name type="common">Meliniomyces variabilis</name>
    <dbReference type="NCBI Taxonomy" id="1149755"/>
    <lineage>
        <taxon>Eukaryota</taxon>
        <taxon>Fungi</taxon>
        <taxon>Dikarya</taxon>
        <taxon>Ascomycota</taxon>
        <taxon>Pezizomycotina</taxon>
        <taxon>Leotiomycetes</taxon>
        <taxon>Helotiales</taxon>
        <taxon>Hyaloscyphaceae</taxon>
        <taxon>Hyaloscypha</taxon>
        <taxon>Hyaloscypha variabilis</taxon>
    </lineage>
</organism>
<dbReference type="Gene3D" id="3.10.450.50">
    <property type="match status" value="1"/>
</dbReference>
<dbReference type="EMBL" id="KZ613954">
    <property type="protein sequence ID" value="PMD34270.1"/>
    <property type="molecule type" value="Genomic_DNA"/>
</dbReference>
<dbReference type="SUPFAM" id="SSF54427">
    <property type="entry name" value="NTF2-like"/>
    <property type="match status" value="1"/>
</dbReference>
<feature type="domain" description="SnoaL-like" evidence="1">
    <location>
        <begin position="15"/>
        <end position="125"/>
    </location>
</feature>
<keyword evidence="3" id="KW-1185">Reference proteome</keyword>
<gene>
    <name evidence="2" type="ORF">L207DRAFT_638803</name>
</gene>
<name>A0A2J6R6Y1_HYAVF</name>
<dbReference type="AlphaFoldDB" id="A0A2J6R6Y1"/>
<evidence type="ECO:0000313" key="3">
    <source>
        <dbReference type="Proteomes" id="UP000235786"/>
    </source>
</evidence>